<reference evidence="2 3" key="1">
    <citation type="submission" date="2015-09" db="EMBL/GenBank/DDBJ databases">
        <title>Aphanizomenon flos-aquae WA102.</title>
        <authorList>
            <person name="Driscoll C."/>
        </authorList>
    </citation>
    <scope>NUCLEOTIDE SEQUENCE [LARGE SCALE GENOMIC DNA]</scope>
    <source>
        <strain evidence="2">WA102</strain>
    </source>
</reference>
<dbReference type="PROSITE" id="PS51471">
    <property type="entry name" value="FE2OG_OXY"/>
    <property type="match status" value="1"/>
</dbReference>
<accession>A0A1B7X8H7</accession>
<dbReference type="Proteomes" id="UP000092093">
    <property type="component" value="Unassembled WGS sequence"/>
</dbReference>
<sequence>MDDHKDYHRRLSWVYYINDDYAGGEISFPRFNITYKPKANELLLFPSNYVYNHSVLPVIEGTRYAVVSWLT</sequence>
<evidence type="ECO:0000259" key="1">
    <source>
        <dbReference type="PROSITE" id="PS51471"/>
    </source>
</evidence>
<evidence type="ECO:0000313" key="3">
    <source>
        <dbReference type="Proteomes" id="UP000092093"/>
    </source>
</evidence>
<dbReference type="Pfam" id="PF13640">
    <property type="entry name" value="2OG-FeII_Oxy_3"/>
    <property type="match status" value="1"/>
</dbReference>
<dbReference type="InterPro" id="IPR005123">
    <property type="entry name" value="Oxoglu/Fe-dep_dioxygenase_dom"/>
</dbReference>
<dbReference type="InterPro" id="IPR044862">
    <property type="entry name" value="Pro_4_hyd_alph_FE2OG_OXY"/>
</dbReference>
<proteinExistence type="predicted"/>
<dbReference type="EMBL" id="LJOW01000002">
    <property type="protein sequence ID" value="OBQ45638.1"/>
    <property type="molecule type" value="Genomic_DNA"/>
</dbReference>
<organism evidence="2 3">
    <name type="scientific">Aphanizomenon flos-aquae WA102</name>
    <dbReference type="NCBI Taxonomy" id="1710896"/>
    <lineage>
        <taxon>Bacteria</taxon>
        <taxon>Bacillati</taxon>
        <taxon>Cyanobacteriota</taxon>
        <taxon>Cyanophyceae</taxon>
        <taxon>Nostocales</taxon>
        <taxon>Aphanizomenonaceae</taxon>
        <taxon>Aphanizomenon</taxon>
    </lineage>
</organism>
<dbReference type="Gene3D" id="2.60.120.620">
    <property type="entry name" value="q2cbj1_9rhob like domain"/>
    <property type="match status" value="1"/>
</dbReference>
<dbReference type="AlphaFoldDB" id="A0A1B7X8H7"/>
<gene>
    <name evidence="2" type="ORF">AN484_00675</name>
</gene>
<name>A0A1B7X8H7_APHFL</name>
<evidence type="ECO:0000313" key="2">
    <source>
        <dbReference type="EMBL" id="OBQ45638.1"/>
    </source>
</evidence>
<protein>
    <recommendedName>
        <fullName evidence="1">Fe2OG dioxygenase domain-containing protein</fullName>
    </recommendedName>
</protein>
<feature type="domain" description="Fe2OG dioxygenase" evidence="1">
    <location>
        <begin position="1"/>
        <end position="71"/>
    </location>
</feature>
<comment type="caution">
    <text evidence="2">The sequence shown here is derived from an EMBL/GenBank/DDBJ whole genome shotgun (WGS) entry which is preliminary data.</text>
</comment>